<reference evidence="1" key="1">
    <citation type="submission" date="2022-02" db="EMBL/GenBank/DDBJ databases">
        <title>Plant Genome Project.</title>
        <authorList>
            <person name="Zhang R.-G."/>
        </authorList>
    </citation>
    <scope>NUCLEOTIDE SEQUENCE</scope>
    <source>
        <strain evidence="1">AT1</strain>
    </source>
</reference>
<evidence type="ECO:0000313" key="1">
    <source>
        <dbReference type="EMBL" id="KAI8551158.1"/>
    </source>
</evidence>
<evidence type="ECO:0000313" key="2">
    <source>
        <dbReference type="Proteomes" id="UP001062846"/>
    </source>
</evidence>
<proteinExistence type="predicted"/>
<name>A0ACC0NEY8_RHOML</name>
<dbReference type="EMBL" id="CM046393">
    <property type="protein sequence ID" value="KAI8551158.1"/>
    <property type="molecule type" value="Genomic_DNA"/>
</dbReference>
<gene>
    <name evidence="1" type="ORF">RHMOL_Rhmol06G0163300</name>
</gene>
<keyword evidence="2" id="KW-1185">Reference proteome</keyword>
<comment type="caution">
    <text evidence="1">The sequence shown here is derived from an EMBL/GenBank/DDBJ whole genome shotgun (WGS) entry which is preliminary data.</text>
</comment>
<organism evidence="1 2">
    <name type="scientific">Rhododendron molle</name>
    <name type="common">Chinese azalea</name>
    <name type="synonym">Azalea mollis</name>
    <dbReference type="NCBI Taxonomy" id="49168"/>
    <lineage>
        <taxon>Eukaryota</taxon>
        <taxon>Viridiplantae</taxon>
        <taxon>Streptophyta</taxon>
        <taxon>Embryophyta</taxon>
        <taxon>Tracheophyta</taxon>
        <taxon>Spermatophyta</taxon>
        <taxon>Magnoliopsida</taxon>
        <taxon>eudicotyledons</taxon>
        <taxon>Gunneridae</taxon>
        <taxon>Pentapetalae</taxon>
        <taxon>asterids</taxon>
        <taxon>Ericales</taxon>
        <taxon>Ericaceae</taxon>
        <taxon>Ericoideae</taxon>
        <taxon>Rhodoreae</taxon>
        <taxon>Rhododendron</taxon>
    </lineage>
</organism>
<accession>A0ACC0NEY8</accession>
<dbReference type="Proteomes" id="UP001062846">
    <property type="component" value="Chromosome 6"/>
</dbReference>
<protein>
    <submittedName>
        <fullName evidence="1">Uncharacterized protein</fullName>
    </submittedName>
</protein>
<sequence length="210" mass="23389">MTESAKRVNFAKVCVEVDLKSSLPHSFDLITSSGQLVIIDVKYPWRPAKFNSCGVFGHFECGQNKEIGHREIEIGQIGSTSMGNDMDIVETEVVVPGPSEIVEYGFLPSDLGDGMIDPDAVFLALKGISFQSLLFKLVLAAAVYHIWMERNSRIFGGRSRCAPEVLDGIDEYIRSRVSSWKVIPSSVENQSMCELWRRIFGPGIPRVFVE</sequence>